<dbReference type="GO" id="GO:0004503">
    <property type="term" value="F:tyrosinase activity"/>
    <property type="evidence" value="ECO:0007669"/>
    <property type="project" value="UniProtKB-EC"/>
</dbReference>
<dbReference type="PRINTS" id="PR00092">
    <property type="entry name" value="TYROSINASE"/>
</dbReference>
<keyword evidence="14" id="KW-1185">Reference proteome</keyword>
<dbReference type="InterPro" id="IPR002227">
    <property type="entry name" value="Tyrosinase_Cu-bd"/>
</dbReference>
<feature type="region of interest" description="Disordered" evidence="11">
    <location>
        <begin position="472"/>
        <end position="494"/>
    </location>
</feature>
<evidence type="ECO:0000313" key="14">
    <source>
        <dbReference type="Proteomes" id="UP000297280"/>
    </source>
</evidence>
<evidence type="ECO:0000256" key="10">
    <source>
        <dbReference type="ARBA" id="ARBA00048881"/>
    </source>
</evidence>
<feature type="compositionally biased region" description="Basic and acidic residues" evidence="11">
    <location>
        <begin position="475"/>
        <end position="492"/>
    </location>
</feature>
<evidence type="ECO:0000256" key="1">
    <source>
        <dbReference type="ARBA" id="ARBA00001973"/>
    </source>
</evidence>
<comment type="similarity">
    <text evidence="2">Belongs to the tyrosinase family.</text>
</comment>
<reference evidence="13 14" key="1">
    <citation type="submission" date="2017-12" db="EMBL/GenBank/DDBJ databases">
        <title>Comparative genomics of Botrytis spp.</title>
        <authorList>
            <person name="Valero-Jimenez C.A."/>
            <person name="Tapia P."/>
            <person name="Veloso J."/>
            <person name="Silva-Moreno E."/>
            <person name="Staats M."/>
            <person name="Valdes J.H."/>
            <person name="Van Kan J.A.L."/>
        </authorList>
    </citation>
    <scope>NUCLEOTIDE SEQUENCE [LARGE SCALE GENOMIC DNA]</scope>
    <source>
        <strain evidence="13 14">MUCL3349</strain>
    </source>
</reference>
<evidence type="ECO:0000256" key="2">
    <source>
        <dbReference type="ARBA" id="ARBA00009928"/>
    </source>
</evidence>
<organism evidence="13 14">
    <name type="scientific">Botrytis porri</name>
    <dbReference type="NCBI Taxonomy" id="87229"/>
    <lineage>
        <taxon>Eukaryota</taxon>
        <taxon>Fungi</taxon>
        <taxon>Dikarya</taxon>
        <taxon>Ascomycota</taxon>
        <taxon>Pezizomycotina</taxon>
        <taxon>Leotiomycetes</taxon>
        <taxon>Helotiales</taxon>
        <taxon>Sclerotiniaceae</taxon>
        <taxon>Botrytis</taxon>
    </lineage>
</organism>
<dbReference type="InterPro" id="IPR008922">
    <property type="entry name" value="Di-copper_centre_dom_sf"/>
</dbReference>
<keyword evidence="4" id="KW-0479">Metal-binding</keyword>
<dbReference type="Gene3D" id="2.60.310.20">
    <property type="match status" value="1"/>
</dbReference>
<keyword evidence="6" id="KW-0186">Copper</keyword>
<evidence type="ECO:0000256" key="6">
    <source>
        <dbReference type="ARBA" id="ARBA00023008"/>
    </source>
</evidence>
<dbReference type="PANTHER" id="PTHR11474">
    <property type="entry name" value="TYROSINASE FAMILY MEMBER"/>
    <property type="match status" value="1"/>
</dbReference>
<evidence type="ECO:0000256" key="7">
    <source>
        <dbReference type="ARBA" id="ARBA00023033"/>
    </source>
</evidence>
<dbReference type="OrthoDB" id="1658288at2759"/>
<keyword evidence="8" id="KW-0470">Melanin biosynthesis</keyword>
<keyword evidence="7" id="KW-0503">Monooxygenase</keyword>
<feature type="domain" description="Tyrosinase copper-binding" evidence="12">
    <location>
        <begin position="303"/>
        <end position="314"/>
    </location>
</feature>
<proteinExistence type="inferred from homology"/>
<evidence type="ECO:0000256" key="3">
    <source>
        <dbReference type="ARBA" id="ARBA00011906"/>
    </source>
</evidence>
<keyword evidence="5" id="KW-0560">Oxidoreductase</keyword>
<dbReference type="PANTHER" id="PTHR11474:SF76">
    <property type="entry name" value="SHKT DOMAIN-CONTAINING PROTEIN"/>
    <property type="match status" value="1"/>
</dbReference>
<gene>
    <name evidence="13" type="ORF">BPOR_0290g00040</name>
</gene>
<name>A0A4Z1KR16_9HELO</name>
<evidence type="ECO:0000256" key="11">
    <source>
        <dbReference type="SAM" id="MobiDB-lite"/>
    </source>
</evidence>
<feature type="region of interest" description="Disordered" evidence="11">
    <location>
        <begin position="1"/>
        <end position="26"/>
    </location>
</feature>
<dbReference type="SUPFAM" id="SSF48056">
    <property type="entry name" value="Di-copper centre-containing domain"/>
    <property type="match status" value="1"/>
</dbReference>
<dbReference type="InterPro" id="IPR050316">
    <property type="entry name" value="Tyrosinase/Hemocyanin"/>
</dbReference>
<dbReference type="Pfam" id="PF18132">
    <property type="entry name" value="Tyrosinase_C"/>
    <property type="match status" value="1"/>
</dbReference>
<protein>
    <recommendedName>
        <fullName evidence="3">tyrosinase</fullName>
        <ecNumber evidence="3">1.14.18.1</ecNumber>
    </recommendedName>
</protein>
<dbReference type="EC" id="1.14.18.1" evidence="3"/>
<sequence length="672" mass="74091">MAAIPALNYPITGPPKPSPTPADGSLPLRREIRDLQRNFPDQWTLYILGLQAFQQLDQRSDLSWYGIAGIHGRPYRPWGGVKGDNPSGWQGYCTHSSILFAPWHRPYLALFEQYLYQIIQKIAATFPAATKTRYQQAALTFRMPYWDWAAAPPAGDKYFPLVVGQPSIQIITPTSNNKPVSINNPLYSYKFNPLNPLKGDFPVAPESRWPNTLRYPTNGSATAKSQEQQVFDAMESQFDSYQSNVYLIMKDPNYKQFDAFSNHQWASNNAPGTYGSIEDVHNSVHSETGGSGQMGDPDYAAFDPLFWLHHTNVDRQFAIWQALNPNSYAINKPSGDGTFSIQSGSQETSTTPLTPFNNATGKTYWTSDGVRSTATFNYAYPETQQWKYPTVQQYQTSVLAAVQTLYGATSNQFMQLMGVQTAAAPAKISTQAEKVVADSSDAAQKPIGNVAAASSSDGHNLLSNLLHTSAKAKPKPGEAVRGGEEFESEIGKPSDTPATAELIKYREYIANIRAPKHILHQTYRVRIFLGDFNSDPATWATEQSTIGTFSSFGKNPETTGCGKCIKDEARSLMISGTVPLTPILLKLYKNGDLGSLETENVIPYLRQNLHWRVTLADGTEIDRGNVEGLKVSVVSTEVRCAQGGFPEYSGEYEVHSEVTGGRPAGLGEGDRI</sequence>
<evidence type="ECO:0000256" key="5">
    <source>
        <dbReference type="ARBA" id="ARBA00023002"/>
    </source>
</evidence>
<evidence type="ECO:0000259" key="12">
    <source>
        <dbReference type="PROSITE" id="PS00498"/>
    </source>
</evidence>
<dbReference type="PROSITE" id="PS00498">
    <property type="entry name" value="TYROSINASE_2"/>
    <property type="match status" value="1"/>
</dbReference>
<dbReference type="AlphaFoldDB" id="A0A4Z1KR16"/>
<evidence type="ECO:0000256" key="4">
    <source>
        <dbReference type="ARBA" id="ARBA00022723"/>
    </source>
</evidence>
<dbReference type="GO" id="GO:0046872">
    <property type="term" value="F:metal ion binding"/>
    <property type="evidence" value="ECO:0007669"/>
    <property type="project" value="UniProtKB-KW"/>
</dbReference>
<dbReference type="Pfam" id="PF00264">
    <property type="entry name" value="Tyrosinase"/>
    <property type="match status" value="1"/>
</dbReference>
<evidence type="ECO:0000256" key="9">
    <source>
        <dbReference type="ARBA" id="ARBA00048233"/>
    </source>
</evidence>
<comment type="catalytic activity">
    <reaction evidence="10">
        <text>L-tyrosine + O2 = L-dopaquinone + H2O</text>
        <dbReference type="Rhea" id="RHEA:18117"/>
        <dbReference type="ChEBI" id="CHEBI:15377"/>
        <dbReference type="ChEBI" id="CHEBI:15379"/>
        <dbReference type="ChEBI" id="CHEBI:57924"/>
        <dbReference type="ChEBI" id="CHEBI:58315"/>
        <dbReference type="EC" id="1.14.18.1"/>
    </reaction>
</comment>
<dbReference type="EMBL" id="PQXO01000289">
    <property type="protein sequence ID" value="TGO86604.1"/>
    <property type="molecule type" value="Genomic_DNA"/>
</dbReference>
<dbReference type="InterPro" id="IPR041640">
    <property type="entry name" value="Tyrosinase_C"/>
</dbReference>
<dbReference type="Proteomes" id="UP000297280">
    <property type="component" value="Unassembled WGS sequence"/>
</dbReference>
<evidence type="ECO:0000256" key="8">
    <source>
        <dbReference type="ARBA" id="ARBA00023101"/>
    </source>
</evidence>
<dbReference type="Gene3D" id="1.10.1280.10">
    <property type="entry name" value="Di-copper center containing domain from catechol oxidase"/>
    <property type="match status" value="1"/>
</dbReference>
<evidence type="ECO:0000313" key="13">
    <source>
        <dbReference type="EMBL" id="TGO86604.1"/>
    </source>
</evidence>
<comment type="catalytic activity">
    <reaction evidence="9">
        <text>2 L-dopa + O2 = 2 L-dopaquinone + 2 H2O</text>
        <dbReference type="Rhea" id="RHEA:34287"/>
        <dbReference type="ChEBI" id="CHEBI:15377"/>
        <dbReference type="ChEBI" id="CHEBI:15379"/>
        <dbReference type="ChEBI" id="CHEBI:57504"/>
        <dbReference type="ChEBI" id="CHEBI:57924"/>
        <dbReference type="EC" id="1.14.18.1"/>
    </reaction>
</comment>
<accession>A0A4Z1KR16</accession>
<dbReference type="GO" id="GO:0042438">
    <property type="term" value="P:melanin biosynthetic process"/>
    <property type="evidence" value="ECO:0007669"/>
    <property type="project" value="UniProtKB-KW"/>
</dbReference>
<comment type="caution">
    <text evidence="13">The sequence shown here is derived from an EMBL/GenBank/DDBJ whole genome shotgun (WGS) entry which is preliminary data.</text>
</comment>
<comment type="cofactor">
    <cofactor evidence="1">
        <name>Cu(2+)</name>
        <dbReference type="ChEBI" id="CHEBI:29036"/>
    </cofactor>
</comment>
<dbReference type="STRING" id="87229.A0A4Z1KR16"/>